<evidence type="ECO:0000313" key="20">
    <source>
        <dbReference type="EMBL" id="MFC4819120.1"/>
    </source>
</evidence>
<protein>
    <recommendedName>
        <fullName evidence="7 18">Phosphatidate cytidylyltransferase</fullName>
        <ecNumber evidence="6 18">2.7.7.41</ecNumber>
    </recommendedName>
</protein>
<dbReference type="PANTHER" id="PTHR46382">
    <property type="entry name" value="PHOSPHATIDATE CYTIDYLYLTRANSFERASE"/>
    <property type="match status" value="1"/>
</dbReference>
<evidence type="ECO:0000256" key="11">
    <source>
        <dbReference type="ARBA" id="ARBA00022692"/>
    </source>
</evidence>
<dbReference type="InterPro" id="IPR000374">
    <property type="entry name" value="PC_trans"/>
</dbReference>
<keyword evidence="13 19" id="KW-1133">Transmembrane helix</keyword>
<keyword evidence="9" id="KW-0444">Lipid biosynthesis</keyword>
<comment type="pathway">
    <text evidence="3 18">Phospholipid metabolism; CDP-diacylglycerol biosynthesis; CDP-diacylglycerol from sn-glycerol 3-phosphate: step 3/3.</text>
</comment>
<feature type="transmembrane region" description="Helical" evidence="19">
    <location>
        <begin position="205"/>
        <end position="226"/>
    </location>
</feature>
<evidence type="ECO:0000256" key="7">
    <source>
        <dbReference type="ARBA" id="ARBA00019373"/>
    </source>
</evidence>
<evidence type="ECO:0000313" key="21">
    <source>
        <dbReference type="Proteomes" id="UP001595886"/>
    </source>
</evidence>
<keyword evidence="16" id="KW-0594">Phospholipid biosynthesis</keyword>
<evidence type="ECO:0000256" key="15">
    <source>
        <dbReference type="ARBA" id="ARBA00023136"/>
    </source>
</evidence>
<dbReference type="PROSITE" id="PS01315">
    <property type="entry name" value="CDS"/>
    <property type="match status" value="1"/>
</dbReference>
<evidence type="ECO:0000256" key="2">
    <source>
        <dbReference type="ARBA" id="ARBA00004651"/>
    </source>
</evidence>
<comment type="catalytic activity">
    <reaction evidence="1 18">
        <text>a 1,2-diacyl-sn-glycero-3-phosphate + CTP + H(+) = a CDP-1,2-diacyl-sn-glycerol + diphosphate</text>
        <dbReference type="Rhea" id="RHEA:16229"/>
        <dbReference type="ChEBI" id="CHEBI:15378"/>
        <dbReference type="ChEBI" id="CHEBI:33019"/>
        <dbReference type="ChEBI" id="CHEBI:37563"/>
        <dbReference type="ChEBI" id="CHEBI:58332"/>
        <dbReference type="ChEBI" id="CHEBI:58608"/>
        <dbReference type="EC" id="2.7.7.41"/>
    </reaction>
</comment>
<keyword evidence="17" id="KW-1208">Phospholipid metabolism</keyword>
<dbReference type="GO" id="GO:0016779">
    <property type="term" value="F:nucleotidyltransferase activity"/>
    <property type="evidence" value="ECO:0007669"/>
    <property type="project" value="UniProtKB-KW"/>
</dbReference>
<evidence type="ECO:0000256" key="1">
    <source>
        <dbReference type="ARBA" id="ARBA00001698"/>
    </source>
</evidence>
<accession>A0ABV9QQ29</accession>
<keyword evidence="11 18" id="KW-0812">Transmembrane</keyword>
<comment type="pathway">
    <text evidence="4">Lipid metabolism.</text>
</comment>
<evidence type="ECO:0000256" key="17">
    <source>
        <dbReference type="ARBA" id="ARBA00023264"/>
    </source>
</evidence>
<feature type="transmembrane region" description="Helical" evidence="19">
    <location>
        <begin position="179"/>
        <end position="199"/>
    </location>
</feature>
<keyword evidence="14" id="KW-0443">Lipid metabolism</keyword>
<feature type="transmembrane region" description="Helical" evidence="19">
    <location>
        <begin position="12"/>
        <end position="41"/>
    </location>
</feature>
<dbReference type="Pfam" id="PF01148">
    <property type="entry name" value="CTP_transf_1"/>
    <property type="match status" value="1"/>
</dbReference>
<reference evidence="21" key="1">
    <citation type="journal article" date="2019" name="Int. J. Syst. Evol. Microbiol.">
        <title>The Global Catalogue of Microorganisms (GCM) 10K type strain sequencing project: providing services to taxonomists for standard genome sequencing and annotation.</title>
        <authorList>
            <consortium name="The Broad Institute Genomics Platform"/>
            <consortium name="The Broad Institute Genome Sequencing Center for Infectious Disease"/>
            <person name="Wu L."/>
            <person name="Ma J."/>
        </authorList>
    </citation>
    <scope>NUCLEOTIDE SEQUENCE [LARGE SCALE GENOMIC DNA]</scope>
    <source>
        <strain evidence="21">CCUG 30340</strain>
    </source>
</reference>
<dbReference type="PANTHER" id="PTHR46382:SF1">
    <property type="entry name" value="PHOSPHATIDATE CYTIDYLYLTRANSFERASE"/>
    <property type="match status" value="1"/>
</dbReference>
<evidence type="ECO:0000256" key="18">
    <source>
        <dbReference type="RuleBase" id="RU003938"/>
    </source>
</evidence>
<organism evidence="20 21">
    <name type="scientific">Dokdonella ginsengisoli</name>
    <dbReference type="NCBI Taxonomy" id="363846"/>
    <lineage>
        <taxon>Bacteria</taxon>
        <taxon>Pseudomonadati</taxon>
        <taxon>Pseudomonadota</taxon>
        <taxon>Gammaproteobacteria</taxon>
        <taxon>Lysobacterales</taxon>
        <taxon>Rhodanobacteraceae</taxon>
        <taxon>Dokdonella</taxon>
    </lineage>
</organism>
<comment type="similarity">
    <text evidence="5 18">Belongs to the CDS family.</text>
</comment>
<dbReference type="RefSeq" id="WP_380018864.1">
    <property type="nucleotide sequence ID" value="NZ_JBHSHD010000003.1"/>
</dbReference>
<evidence type="ECO:0000256" key="19">
    <source>
        <dbReference type="SAM" id="Phobius"/>
    </source>
</evidence>
<proteinExistence type="inferred from homology"/>
<name>A0ABV9QQ29_9GAMM</name>
<keyword evidence="8" id="KW-1003">Cell membrane</keyword>
<keyword evidence="12 18" id="KW-0548">Nucleotidyltransferase</keyword>
<evidence type="ECO:0000256" key="5">
    <source>
        <dbReference type="ARBA" id="ARBA00010185"/>
    </source>
</evidence>
<evidence type="ECO:0000256" key="13">
    <source>
        <dbReference type="ARBA" id="ARBA00022989"/>
    </source>
</evidence>
<keyword evidence="15 19" id="KW-0472">Membrane</keyword>
<evidence type="ECO:0000256" key="12">
    <source>
        <dbReference type="ARBA" id="ARBA00022695"/>
    </source>
</evidence>
<gene>
    <name evidence="20" type="ORF">ACFO6Q_02220</name>
</gene>
<feature type="transmembrane region" description="Helical" evidence="19">
    <location>
        <begin position="140"/>
        <end position="159"/>
    </location>
</feature>
<keyword evidence="21" id="KW-1185">Reference proteome</keyword>
<feature type="transmembrane region" description="Helical" evidence="19">
    <location>
        <begin position="53"/>
        <end position="72"/>
    </location>
</feature>
<evidence type="ECO:0000256" key="14">
    <source>
        <dbReference type="ARBA" id="ARBA00023098"/>
    </source>
</evidence>
<dbReference type="EC" id="2.7.7.41" evidence="6 18"/>
<evidence type="ECO:0000256" key="9">
    <source>
        <dbReference type="ARBA" id="ARBA00022516"/>
    </source>
</evidence>
<evidence type="ECO:0000256" key="10">
    <source>
        <dbReference type="ARBA" id="ARBA00022679"/>
    </source>
</evidence>
<keyword evidence="10 18" id="KW-0808">Transferase</keyword>
<evidence type="ECO:0000256" key="3">
    <source>
        <dbReference type="ARBA" id="ARBA00005119"/>
    </source>
</evidence>
<feature type="transmembrane region" description="Helical" evidence="19">
    <location>
        <begin position="78"/>
        <end position="98"/>
    </location>
</feature>
<dbReference type="EMBL" id="JBHSHD010000003">
    <property type="protein sequence ID" value="MFC4819120.1"/>
    <property type="molecule type" value="Genomic_DNA"/>
</dbReference>
<evidence type="ECO:0000256" key="8">
    <source>
        <dbReference type="ARBA" id="ARBA00022475"/>
    </source>
</evidence>
<evidence type="ECO:0000256" key="6">
    <source>
        <dbReference type="ARBA" id="ARBA00012487"/>
    </source>
</evidence>
<dbReference type="Proteomes" id="UP001595886">
    <property type="component" value="Unassembled WGS sequence"/>
</dbReference>
<comment type="caution">
    <text evidence="20">The sequence shown here is derived from an EMBL/GenBank/DDBJ whole genome shotgun (WGS) entry which is preliminary data.</text>
</comment>
<sequence>MLKQRTLTALVLAPVAIAILLFLPTWAVALIVSALCLQAVWEWTQLAGLVSRPWRIGVVVANALLLGLLWTIRDDDAAWYVIGAGLAWWLLALLWMRHFSYGAAPTHEHAALKIGACELAVLPAWLALVRLHGEAGHGHAWALFAIVLVWTADIAAYFAGSRYGTTKLAPRISPNKTTAGAWGALLGAGVVAAIGGWLLGARGPMLVALVALSLLAVLASIAGDLLESLLKRQASVKDSGTLFPGHGGLLDRIDSLLAALPVFVAGKALLDLALAA</sequence>
<evidence type="ECO:0000256" key="16">
    <source>
        <dbReference type="ARBA" id="ARBA00023209"/>
    </source>
</evidence>
<comment type="subcellular location">
    <subcellularLocation>
        <location evidence="2">Cell membrane</location>
        <topology evidence="2">Multi-pass membrane protein</topology>
    </subcellularLocation>
</comment>
<evidence type="ECO:0000256" key="4">
    <source>
        <dbReference type="ARBA" id="ARBA00005189"/>
    </source>
</evidence>